<organism evidence="9 10">
    <name type="scientific">Eucalyptus globulus</name>
    <name type="common">Tasmanian blue gum</name>
    <dbReference type="NCBI Taxonomy" id="34317"/>
    <lineage>
        <taxon>Eukaryota</taxon>
        <taxon>Viridiplantae</taxon>
        <taxon>Streptophyta</taxon>
        <taxon>Embryophyta</taxon>
        <taxon>Tracheophyta</taxon>
        <taxon>Spermatophyta</taxon>
        <taxon>Magnoliopsida</taxon>
        <taxon>eudicotyledons</taxon>
        <taxon>Gunneridae</taxon>
        <taxon>Pentapetalae</taxon>
        <taxon>rosids</taxon>
        <taxon>malvids</taxon>
        <taxon>Myrtales</taxon>
        <taxon>Myrtaceae</taxon>
        <taxon>Myrtoideae</taxon>
        <taxon>Eucalypteae</taxon>
        <taxon>Eucalyptus</taxon>
    </lineage>
</organism>
<dbReference type="InterPro" id="IPR016166">
    <property type="entry name" value="FAD-bd_PCMH"/>
</dbReference>
<evidence type="ECO:0000256" key="4">
    <source>
        <dbReference type="ARBA" id="ARBA00022630"/>
    </source>
</evidence>
<dbReference type="Gene3D" id="3.40.462.10">
    <property type="entry name" value="FAD-linked oxidases, C-terminal domain"/>
    <property type="match status" value="1"/>
</dbReference>
<dbReference type="PANTHER" id="PTHR13878">
    <property type="entry name" value="GULONOLACTONE OXIDASE"/>
    <property type="match status" value="1"/>
</dbReference>
<dbReference type="Proteomes" id="UP001634007">
    <property type="component" value="Unassembled WGS sequence"/>
</dbReference>
<comment type="similarity">
    <text evidence="2">Belongs to the oxygen-dependent FAD-linked oxidoreductase family.</text>
</comment>
<keyword evidence="10" id="KW-1185">Reference proteome</keyword>
<reference evidence="9 10" key="1">
    <citation type="submission" date="2024-11" db="EMBL/GenBank/DDBJ databases">
        <title>Chromosome-level genome assembly of Eucalyptus globulus Labill. provides insights into its genome evolution.</title>
        <authorList>
            <person name="Li X."/>
        </authorList>
    </citation>
    <scope>NUCLEOTIDE SEQUENCE [LARGE SCALE GENOMIC DNA]</scope>
    <source>
        <strain evidence="9">CL2024</strain>
        <tissue evidence="9">Fresh tender leaves</tissue>
    </source>
</reference>
<evidence type="ECO:0000256" key="6">
    <source>
        <dbReference type="ARBA" id="ARBA00023002"/>
    </source>
</evidence>
<evidence type="ECO:0000256" key="3">
    <source>
        <dbReference type="ARBA" id="ARBA00011928"/>
    </source>
</evidence>
<dbReference type="InterPro" id="IPR015345">
    <property type="entry name" value="Cytokinin_DH_FAD/cytokin-bd"/>
</dbReference>
<dbReference type="InterPro" id="IPR016169">
    <property type="entry name" value="FAD-bd_PCMH_sub2"/>
</dbReference>
<comment type="caution">
    <text evidence="9">The sequence shown here is derived from an EMBL/GenBank/DDBJ whole genome shotgun (WGS) entry which is preliminary data.</text>
</comment>
<dbReference type="SUPFAM" id="SSF55103">
    <property type="entry name" value="FAD-linked oxidases, C-terminal domain"/>
    <property type="match status" value="1"/>
</dbReference>
<evidence type="ECO:0000256" key="5">
    <source>
        <dbReference type="ARBA" id="ARBA00022827"/>
    </source>
</evidence>
<feature type="domain" description="FAD-binding PCMH-type" evidence="8">
    <location>
        <begin position="82"/>
        <end position="263"/>
    </location>
</feature>
<dbReference type="InterPro" id="IPR006094">
    <property type="entry name" value="Oxid_FAD_bind_N"/>
</dbReference>
<evidence type="ECO:0000256" key="7">
    <source>
        <dbReference type="ARBA" id="ARBA00048224"/>
    </source>
</evidence>
<keyword evidence="4" id="KW-0285">Flavoprotein</keyword>
<dbReference type="Pfam" id="PF01565">
    <property type="entry name" value="FAD_binding_4"/>
    <property type="match status" value="1"/>
</dbReference>
<comment type="cofactor">
    <cofactor evidence="1">
        <name>FAD</name>
        <dbReference type="ChEBI" id="CHEBI:57692"/>
    </cofactor>
</comment>
<name>A0ABD3JS21_EUCGL</name>
<gene>
    <name evidence="9" type="ORF">ACJRO7_031944</name>
</gene>
<dbReference type="InterPro" id="IPR016167">
    <property type="entry name" value="FAD-bd_PCMH_sub1"/>
</dbReference>
<evidence type="ECO:0000259" key="8">
    <source>
        <dbReference type="PROSITE" id="PS51387"/>
    </source>
</evidence>
<dbReference type="GO" id="GO:0019139">
    <property type="term" value="F:cytokinin dehydrogenase activity"/>
    <property type="evidence" value="ECO:0007669"/>
    <property type="project" value="UniProtKB-EC"/>
</dbReference>
<dbReference type="PROSITE" id="PS00862">
    <property type="entry name" value="OX2_COVAL_FAD"/>
    <property type="match status" value="1"/>
</dbReference>
<keyword evidence="5" id="KW-0274">FAD</keyword>
<evidence type="ECO:0000313" key="10">
    <source>
        <dbReference type="Proteomes" id="UP001634007"/>
    </source>
</evidence>
<dbReference type="InterPro" id="IPR050432">
    <property type="entry name" value="FAD-linked_Oxidoreductases_BP"/>
</dbReference>
<keyword evidence="6" id="KW-0560">Oxidoreductase</keyword>
<dbReference type="InterPro" id="IPR036318">
    <property type="entry name" value="FAD-bd_PCMH-like_sf"/>
</dbReference>
<evidence type="ECO:0000256" key="2">
    <source>
        <dbReference type="ARBA" id="ARBA00005466"/>
    </source>
</evidence>
<dbReference type="PROSITE" id="PS51387">
    <property type="entry name" value="FAD_PCMH"/>
    <property type="match status" value="1"/>
</dbReference>
<dbReference type="Gene3D" id="3.30.43.10">
    <property type="entry name" value="Uridine Diphospho-n-acetylenolpyruvylglucosamine Reductase, domain 2"/>
    <property type="match status" value="1"/>
</dbReference>
<evidence type="ECO:0000256" key="1">
    <source>
        <dbReference type="ARBA" id="ARBA00001974"/>
    </source>
</evidence>
<dbReference type="AlphaFoldDB" id="A0ABD3JS21"/>
<comment type="catalytic activity">
    <reaction evidence="7">
        <text>N(6)-dimethylallyladenine + A + H2O = 3-methyl-2-butenal + adenine + AH2</text>
        <dbReference type="Rhea" id="RHEA:13625"/>
        <dbReference type="ChEBI" id="CHEBI:13193"/>
        <dbReference type="ChEBI" id="CHEBI:15377"/>
        <dbReference type="ChEBI" id="CHEBI:15825"/>
        <dbReference type="ChEBI" id="CHEBI:16708"/>
        <dbReference type="ChEBI" id="CHEBI:17499"/>
        <dbReference type="ChEBI" id="CHEBI:17660"/>
        <dbReference type="EC" id="1.5.99.12"/>
    </reaction>
</comment>
<dbReference type="EMBL" id="JBJKBG010000008">
    <property type="protein sequence ID" value="KAL3727121.1"/>
    <property type="molecule type" value="Genomic_DNA"/>
</dbReference>
<dbReference type="EC" id="1.5.99.12" evidence="3"/>
<dbReference type="InterPro" id="IPR016164">
    <property type="entry name" value="FAD-linked_Oxase-like_C"/>
</dbReference>
<proteinExistence type="inferred from homology"/>
<dbReference type="InterPro" id="IPR006093">
    <property type="entry name" value="Oxy_OxRdtase_FAD_BS"/>
</dbReference>
<evidence type="ECO:0000313" key="9">
    <source>
        <dbReference type="EMBL" id="KAL3727121.1"/>
    </source>
</evidence>
<dbReference type="Gene3D" id="3.30.465.10">
    <property type="match status" value="1"/>
</dbReference>
<protein>
    <recommendedName>
        <fullName evidence="3">cytokinin dehydrogenase</fullName>
        <ecNumber evidence="3">1.5.99.12</ecNumber>
    </recommendedName>
</protein>
<sequence length="543" mass="61888">MLVSIYETLVSSPSQLHRKHQHTPTCSTSLCLSNVRMAQNHPLASTSTNSLHHKLLSLPIADKLHFDPESISAASVDYGFIVQEIPAAVLRPSCLEDITILVAFRYNESSIPFTISARGRGHSVRGQAMARDGVVVDMTSLGNKGHGTTVSYSQSLGHYADVGGHEIWFDVLEHTLKHGLAPVTLTDYQYATVGGTLSNAGIGGEAFRNGPQITNVHEMDVITGTGDFLTCSPYKNPDLFYSVLGGLGQFGIITRARIALRPAPKRAKWVRLLYSDFSVFTTDHERLISRHQRDQDETLDFVEGSLLMHRNMDSWISSFPLSDHPRLMSLLTEHKLLYCIKAAKYYDEQTESTVEKDLEIILKDLNHVPEFKFEKDVAFIDFLNRMRVAELQLRQQGLWNIPHPWLNLFVPKSHMADINTGIFKDIALKNNITTGYVLIYPMNKNKWDDRMSAVTPDEDIFYTVEFLHTSGFGDWQECELQNKEMLSFLKDNGIKFKRYLPNYRTEREWMEHFGPKWRTFQESKAKFDPKLLLSPGQRIFNHY</sequence>
<accession>A0ABD3JS21</accession>
<dbReference type="Pfam" id="PF09265">
    <property type="entry name" value="Cytokin-bind"/>
    <property type="match status" value="1"/>
</dbReference>
<dbReference type="SUPFAM" id="SSF56176">
    <property type="entry name" value="FAD-binding/transporter-associated domain-like"/>
    <property type="match status" value="1"/>
</dbReference>
<dbReference type="InterPro" id="IPR016170">
    <property type="entry name" value="Cytok_DH_C_sf"/>
</dbReference>
<dbReference type="PANTHER" id="PTHR13878:SF127">
    <property type="entry name" value="CYTOKININ DEHYDROGENASE 3"/>
    <property type="match status" value="1"/>
</dbReference>